<dbReference type="Proteomes" id="UP000699462">
    <property type="component" value="Unassembled WGS sequence"/>
</dbReference>
<gene>
    <name evidence="1" type="ORF">P879_01605</name>
</gene>
<evidence type="ECO:0000313" key="2">
    <source>
        <dbReference type="Proteomes" id="UP000699462"/>
    </source>
</evidence>
<comment type="caution">
    <text evidence="1">The sequence shown here is derived from an EMBL/GenBank/DDBJ whole genome shotgun (WGS) entry which is preliminary data.</text>
</comment>
<evidence type="ECO:0000313" key="1">
    <source>
        <dbReference type="EMBL" id="KAF8568073.1"/>
    </source>
</evidence>
<reference evidence="1 2" key="1">
    <citation type="submission" date="2019-07" db="EMBL/GenBank/DDBJ databases">
        <title>Annotation for the trematode Paragonimus westermani.</title>
        <authorList>
            <person name="Choi Y.-J."/>
        </authorList>
    </citation>
    <scope>NUCLEOTIDE SEQUENCE [LARGE SCALE GENOMIC DNA]</scope>
    <source>
        <strain evidence="1">180907_Pwestermani</strain>
    </source>
</reference>
<dbReference type="AlphaFoldDB" id="A0A8T0DJQ1"/>
<sequence length="85" mass="9372">MIDVYIPSGRSPIKPDLIVLKGYMMIIANSAVCDFHQIYGATTTQDLSTKELALLTVKLIMSLLVEPYYPHNLPVGKLLISLSPP</sequence>
<name>A0A8T0DJQ1_9TREM</name>
<proteinExistence type="predicted"/>
<protein>
    <submittedName>
        <fullName evidence="1">Uncharacterized protein</fullName>
    </submittedName>
</protein>
<keyword evidence="2" id="KW-1185">Reference proteome</keyword>
<dbReference type="EMBL" id="JTDF01003122">
    <property type="protein sequence ID" value="KAF8568073.1"/>
    <property type="molecule type" value="Genomic_DNA"/>
</dbReference>
<accession>A0A8T0DJQ1</accession>
<organism evidence="1 2">
    <name type="scientific">Paragonimus westermani</name>
    <dbReference type="NCBI Taxonomy" id="34504"/>
    <lineage>
        <taxon>Eukaryota</taxon>
        <taxon>Metazoa</taxon>
        <taxon>Spiralia</taxon>
        <taxon>Lophotrochozoa</taxon>
        <taxon>Platyhelminthes</taxon>
        <taxon>Trematoda</taxon>
        <taxon>Digenea</taxon>
        <taxon>Plagiorchiida</taxon>
        <taxon>Troglotremata</taxon>
        <taxon>Troglotrematidae</taxon>
        <taxon>Paragonimus</taxon>
    </lineage>
</organism>